<keyword evidence="2" id="KW-1185">Reference proteome</keyword>
<evidence type="ECO:0000313" key="2">
    <source>
        <dbReference type="Proteomes" id="UP001526143"/>
    </source>
</evidence>
<organism evidence="1 2">
    <name type="scientific">Plectonema radiosum NIES-515</name>
    <dbReference type="NCBI Taxonomy" id="2986073"/>
    <lineage>
        <taxon>Bacteria</taxon>
        <taxon>Bacillati</taxon>
        <taxon>Cyanobacteriota</taxon>
        <taxon>Cyanophyceae</taxon>
        <taxon>Oscillatoriophycideae</taxon>
        <taxon>Oscillatoriales</taxon>
        <taxon>Microcoleaceae</taxon>
        <taxon>Plectonema</taxon>
    </lineage>
</organism>
<accession>A0ABT3AX79</accession>
<evidence type="ECO:0000313" key="1">
    <source>
        <dbReference type="EMBL" id="MCV3213732.1"/>
    </source>
</evidence>
<gene>
    <name evidence="1" type="ORF">OGM63_09445</name>
</gene>
<dbReference type="RefSeq" id="WP_263745260.1">
    <property type="nucleotide sequence ID" value="NZ_JAOWRF010000141.1"/>
</dbReference>
<sequence length="128" mass="13450">MNLKLLSLGIFSVVSVSPLLMPSFTPKAAAGCVAVDVGVQVAVDGSRTGSQSNNVSQRFDPNCSGGSATSVGRQVCVSTKCEQRRTSDQYVGGNGGYNTGGRNINIKVGRPIHVYNRAADPNFPFNKK</sequence>
<reference evidence="1 2" key="1">
    <citation type="submission" date="2022-10" db="EMBL/GenBank/DDBJ databases">
        <title>Identification of biosynthetic pathway for the production of the potent trypsin inhibitor radiosumin.</title>
        <authorList>
            <person name="Fewer D.P."/>
            <person name="Delbaje E."/>
            <person name="Ouyang X."/>
            <person name="Agostino P.D."/>
            <person name="Wahlsten M."/>
            <person name="Jokela J."/>
            <person name="Permi P."/>
            <person name="Haapaniemi E."/>
            <person name="Koistinen H."/>
        </authorList>
    </citation>
    <scope>NUCLEOTIDE SEQUENCE [LARGE SCALE GENOMIC DNA]</scope>
    <source>
        <strain evidence="1 2">NIES-515</strain>
    </source>
</reference>
<dbReference type="Proteomes" id="UP001526143">
    <property type="component" value="Unassembled WGS sequence"/>
</dbReference>
<evidence type="ECO:0008006" key="3">
    <source>
        <dbReference type="Google" id="ProtNLM"/>
    </source>
</evidence>
<proteinExistence type="predicted"/>
<comment type="caution">
    <text evidence="1">The sequence shown here is derived from an EMBL/GenBank/DDBJ whole genome shotgun (WGS) entry which is preliminary data.</text>
</comment>
<protein>
    <recommendedName>
        <fullName evidence="3">Secreted protein</fullName>
    </recommendedName>
</protein>
<name>A0ABT3AX79_9CYAN</name>
<dbReference type="EMBL" id="JAOWRF010000141">
    <property type="protein sequence ID" value="MCV3213732.1"/>
    <property type="molecule type" value="Genomic_DNA"/>
</dbReference>